<comment type="similarity">
    <text evidence="1 5">Belongs to the 6-phosphogluconate dehydrogenase family.</text>
</comment>
<dbReference type="InterPro" id="IPR013328">
    <property type="entry name" value="6PGD_dom2"/>
</dbReference>
<feature type="binding site" description="in other chain" evidence="7">
    <location>
        <position position="104"/>
    </location>
    <ligand>
        <name>substrate</name>
        <note>ligand shared between dimeric partners</note>
    </ligand>
</feature>
<feature type="active site" description="Proton donor" evidence="6">
    <location>
        <position position="192"/>
    </location>
</feature>
<dbReference type="GO" id="GO:0019521">
    <property type="term" value="P:D-gluconate metabolic process"/>
    <property type="evidence" value="ECO:0007669"/>
    <property type="project" value="UniProtKB-KW"/>
</dbReference>
<dbReference type="Pfam" id="PF03446">
    <property type="entry name" value="NAD_binding_2"/>
    <property type="match status" value="1"/>
</dbReference>
<dbReference type="InterPro" id="IPR008927">
    <property type="entry name" value="6-PGluconate_DH-like_C_sf"/>
</dbReference>
<comment type="pathway">
    <text evidence="5">Carbohydrate degradation; pentose phosphate pathway; D-ribulose 5-phosphate from D-glucose 6-phosphate (oxidative stage): step 3/3.</text>
</comment>
<dbReference type="InterPro" id="IPR006184">
    <property type="entry name" value="6PGdom_BS"/>
</dbReference>
<accession>A0A2S0KLT3</accession>
<feature type="binding site" evidence="7">
    <location>
        <position position="474"/>
    </location>
    <ligand>
        <name>substrate</name>
        <note>ligand shared between dimeric partners</note>
    </ligand>
</feature>
<dbReference type="InterPro" id="IPR036291">
    <property type="entry name" value="NAD(P)-bd_dom_sf"/>
</dbReference>
<dbReference type="Gene3D" id="3.40.50.720">
    <property type="entry name" value="NAD(P)-binding Rossmann-like Domain"/>
    <property type="match status" value="1"/>
</dbReference>
<organism evidence="10 11">
    <name type="scientific">Fastidiosipila sanguinis</name>
    <dbReference type="NCBI Taxonomy" id="236753"/>
    <lineage>
        <taxon>Bacteria</taxon>
        <taxon>Bacillati</taxon>
        <taxon>Bacillota</taxon>
        <taxon>Clostridia</taxon>
        <taxon>Eubacteriales</taxon>
        <taxon>Oscillospiraceae</taxon>
        <taxon>Fastidiosipila</taxon>
    </lineage>
</organism>
<feature type="binding site" description="in other chain" evidence="7">
    <location>
        <position position="287"/>
    </location>
    <ligand>
        <name>substrate</name>
        <note>ligand shared between dimeric partners</note>
    </ligand>
</feature>
<dbReference type="SUPFAM" id="SSF48179">
    <property type="entry name" value="6-phosphogluconate dehydrogenase C-terminal domain-like"/>
    <property type="match status" value="1"/>
</dbReference>
<dbReference type="GO" id="GO:0006098">
    <property type="term" value="P:pentose-phosphate shunt"/>
    <property type="evidence" value="ECO:0007669"/>
    <property type="project" value="UniProtKB-UniPathway"/>
</dbReference>
<name>A0A2S0KLT3_9FIRM</name>
<evidence type="ECO:0000259" key="9">
    <source>
        <dbReference type="SMART" id="SM01350"/>
    </source>
</evidence>
<sequence length="501" mass="54909">MSNNLCDIAVLGMAVMGKNLALNIADNDYKVAIYNRTTSKAIAAAEENPEQNLSVFVTLEELVANLKRPRKLLLMVKAGAAVDKLIESLLPLLDEDDIIMDGGNSHFQDTQRRFEELQQHDIQYLGVGVSGGEEGARRGPAIMPGGSKAAYDAVADIFEAISAKVNDNEACEAYMGSGGAGHYVKMVHNGIEYADMEIIAEIYSLLKANGYSNLEIADVFENWDRGDLSSYLSEITVDILREKDLENPEDDLLDDIESQVGAEYRAVGADNESEFLLDHILDISEQKGTGKWTNQEGLELHVDLSILYSGLNARYMSAEKTLRVQASEILPAGVDAENALGKPNIDIEELGNAFLLARLIAYAQGFALYKSASKAYGWDLDYKSIAATFRGGCIIRSKLLVPIMEAYDKNPDLDNLLLADNFEAAISQGITALRKLVSTASLAGVAIPAFSSALAYYDSLRAARSQANMISAQRDYFGAHTYRRTDRDGVYHHEWNDETAE</sequence>
<proteinExistence type="inferred from homology"/>
<dbReference type="OrthoDB" id="9804542at2"/>
<evidence type="ECO:0000256" key="6">
    <source>
        <dbReference type="PIRSR" id="PIRSR000109-1"/>
    </source>
</evidence>
<feature type="binding site" description="in other chain" evidence="7">
    <location>
        <position position="193"/>
    </location>
    <ligand>
        <name>substrate</name>
        <note>ligand shared between dimeric partners</note>
    </ligand>
</feature>
<dbReference type="InterPro" id="IPR006113">
    <property type="entry name" value="6PGDH_Gnd/GntZ"/>
</dbReference>
<dbReference type="Proteomes" id="UP000237947">
    <property type="component" value="Chromosome"/>
</dbReference>
<dbReference type="SUPFAM" id="SSF51735">
    <property type="entry name" value="NAD(P)-binding Rossmann-fold domains"/>
    <property type="match status" value="1"/>
</dbReference>
<comment type="subunit">
    <text evidence="2 5">Homodimer.</text>
</comment>
<dbReference type="AlphaFoldDB" id="A0A2S0KLT3"/>
<feature type="binding site" description="in other chain" evidence="7">
    <location>
        <begin position="130"/>
        <end position="132"/>
    </location>
    <ligand>
        <name>substrate</name>
        <note>ligand shared between dimeric partners</note>
    </ligand>
</feature>
<gene>
    <name evidence="10" type="ORF">C5Q98_01545</name>
</gene>
<keyword evidence="5" id="KW-0521">NADP</keyword>
<dbReference type="PRINTS" id="PR00076">
    <property type="entry name" value="6PGDHDRGNASE"/>
</dbReference>
<comment type="catalytic activity">
    <reaction evidence="5">
        <text>6-phospho-D-gluconate + NADP(+) = D-ribulose 5-phosphate + CO2 + NADPH</text>
        <dbReference type="Rhea" id="RHEA:10116"/>
        <dbReference type="ChEBI" id="CHEBI:16526"/>
        <dbReference type="ChEBI" id="CHEBI:57783"/>
        <dbReference type="ChEBI" id="CHEBI:58121"/>
        <dbReference type="ChEBI" id="CHEBI:58349"/>
        <dbReference type="ChEBI" id="CHEBI:58759"/>
        <dbReference type="EC" id="1.1.1.44"/>
    </reaction>
</comment>
<dbReference type="PANTHER" id="PTHR11811">
    <property type="entry name" value="6-PHOSPHOGLUCONATE DEHYDROGENASE"/>
    <property type="match status" value="1"/>
</dbReference>
<feature type="binding site" evidence="8">
    <location>
        <begin position="76"/>
        <end position="78"/>
    </location>
    <ligand>
        <name>NADP(+)</name>
        <dbReference type="ChEBI" id="CHEBI:58349"/>
    </ligand>
</feature>
<dbReference type="UniPathway" id="UPA00115">
    <property type="reaction ID" value="UER00410"/>
</dbReference>
<dbReference type="Pfam" id="PF00393">
    <property type="entry name" value="6PGD"/>
    <property type="match status" value="1"/>
</dbReference>
<dbReference type="SMART" id="SM01350">
    <property type="entry name" value="6PGD"/>
    <property type="match status" value="1"/>
</dbReference>
<dbReference type="RefSeq" id="WP_106011981.1">
    <property type="nucleotide sequence ID" value="NZ_CP027226.1"/>
</dbReference>
<feature type="binding site" description="in other chain" evidence="7">
    <location>
        <begin position="188"/>
        <end position="189"/>
    </location>
    <ligand>
        <name>substrate</name>
        <note>ligand shared between dimeric partners</note>
    </ligand>
</feature>
<dbReference type="EC" id="1.1.1.44" evidence="5"/>
<evidence type="ECO:0000256" key="8">
    <source>
        <dbReference type="PIRSR" id="PIRSR000109-3"/>
    </source>
</evidence>
<dbReference type="GO" id="GO:0050661">
    <property type="term" value="F:NADP binding"/>
    <property type="evidence" value="ECO:0007669"/>
    <property type="project" value="InterPro"/>
</dbReference>
<feature type="binding site" evidence="8">
    <location>
        <position position="104"/>
    </location>
    <ligand>
        <name>NADP(+)</name>
        <dbReference type="ChEBI" id="CHEBI:58349"/>
    </ligand>
</feature>
<evidence type="ECO:0000256" key="5">
    <source>
        <dbReference type="PIRNR" id="PIRNR000109"/>
    </source>
</evidence>
<dbReference type="KEGG" id="fsa:C5Q98_01545"/>
<comment type="function">
    <text evidence="5">Catalyzes the oxidative decarboxylation of 6-phosphogluconate to ribulose 5-phosphate and CO(2), with concomitant reduction of NADP to NADPH.</text>
</comment>
<evidence type="ECO:0000256" key="7">
    <source>
        <dbReference type="PIRSR" id="PIRSR000109-2"/>
    </source>
</evidence>
<dbReference type="EMBL" id="CP027226">
    <property type="protein sequence ID" value="AVM41995.1"/>
    <property type="molecule type" value="Genomic_DNA"/>
</dbReference>
<dbReference type="InterPro" id="IPR006183">
    <property type="entry name" value="Pgluconate_DH"/>
</dbReference>
<dbReference type="PIRSF" id="PIRSF000109">
    <property type="entry name" value="6PGD"/>
    <property type="match status" value="1"/>
</dbReference>
<keyword evidence="4" id="KW-0311">Gluconate utilization</keyword>
<reference evidence="11" key="1">
    <citation type="submission" date="2018-02" db="EMBL/GenBank/DDBJ databases">
        <authorList>
            <person name="Holder M.E."/>
            <person name="Ajami N.J."/>
            <person name="Petrosino J.F."/>
        </authorList>
    </citation>
    <scope>NUCLEOTIDE SEQUENCE [LARGE SCALE GENOMIC DNA]</scope>
    <source>
        <strain evidence="11">CCUG 47711</strain>
    </source>
</reference>
<keyword evidence="5" id="KW-0570">Pentose shunt</keyword>
<dbReference type="FunFam" id="3.40.50.720:FF:000007">
    <property type="entry name" value="6-phosphogluconate dehydrogenase, decarboxylating"/>
    <property type="match status" value="1"/>
</dbReference>
<evidence type="ECO:0000256" key="4">
    <source>
        <dbReference type="ARBA" id="ARBA00023064"/>
    </source>
</evidence>
<evidence type="ECO:0000256" key="1">
    <source>
        <dbReference type="ARBA" id="ARBA00008419"/>
    </source>
</evidence>
<feature type="domain" description="6-phosphogluconate dehydrogenase C-terminal" evidence="9">
    <location>
        <begin position="181"/>
        <end position="496"/>
    </location>
</feature>
<dbReference type="InterPro" id="IPR006114">
    <property type="entry name" value="6PGDH_C"/>
</dbReference>
<keyword evidence="3 5" id="KW-0560">Oxidoreductase</keyword>
<feature type="binding site" evidence="8">
    <location>
        <begin position="12"/>
        <end position="17"/>
    </location>
    <ligand>
        <name>NADP(+)</name>
        <dbReference type="ChEBI" id="CHEBI:58349"/>
    </ligand>
</feature>
<keyword evidence="11" id="KW-1185">Reference proteome</keyword>
<dbReference type="Gene3D" id="1.10.1040.10">
    <property type="entry name" value="N-(1-d-carboxylethyl)-l-norvaline Dehydrogenase, domain 2"/>
    <property type="match status" value="1"/>
</dbReference>
<feature type="active site" description="Proton acceptor" evidence="6">
    <location>
        <position position="185"/>
    </location>
</feature>
<evidence type="ECO:0000313" key="10">
    <source>
        <dbReference type="EMBL" id="AVM41995.1"/>
    </source>
</evidence>
<dbReference type="GO" id="GO:0004616">
    <property type="term" value="F:phosphogluconate dehydrogenase (decarboxylating) activity"/>
    <property type="evidence" value="ECO:0007669"/>
    <property type="project" value="UniProtKB-EC"/>
</dbReference>
<feature type="binding site" description="in other chain" evidence="7">
    <location>
        <position position="314"/>
    </location>
    <ligand>
        <name>substrate</name>
        <note>ligand shared between dimeric partners</note>
    </ligand>
</feature>
<feature type="binding site" evidence="7">
    <location>
        <position position="480"/>
    </location>
    <ligand>
        <name>substrate</name>
        <note>ligand shared between dimeric partners</note>
    </ligand>
</feature>
<evidence type="ECO:0000313" key="11">
    <source>
        <dbReference type="Proteomes" id="UP000237947"/>
    </source>
</evidence>
<protein>
    <recommendedName>
        <fullName evidence="5">6-phosphogluconate dehydrogenase, decarboxylating</fullName>
        <ecNumber evidence="5">1.1.1.44</ecNumber>
    </recommendedName>
</protein>
<dbReference type="InterPro" id="IPR006115">
    <property type="entry name" value="6PGDH_NADP-bd"/>
</dbReference>
<evidence type="ECO:0000256" key="2">
    <source>
        <dbReference type="ARBA" id="ARBA00011738"/>
    </source>
</evidence>
<dbReference type="PROSITE" id="PS00461">
    <property type="entry name" value="6PGD"/>
    <property type="match status" value="1"/>
</dbReference>
<dbReference type="Gene3D" id="1.20.5.320">
    <property type="entry name" value="6-Phosphogluconate Dehydrogenase, domain 3"/>
    <property type="match status" value="1"/>
</dbReference>
<evidence type="ECO:0000256" key="3">
    <source>
        <dbReference type="ARBA" id="ARBA00023002"/>
    </source>
</evidence>
<feature type="binding site" evidence="8">
    <location>
        <begin position="35"/>
        <end position="37"/>
    </location>
    <ligand>
        <name>NADP(+)</name>
        <dbReference type="ChEBI" id="CHEBI:58349"/>
    </ligand>
</feature>